<feature type="domain" description="Type IV pilin Tt1218-like" evidence="2">
    <location>
        <begin position="31"/>
        <end position="107"/>
    </location>
</feature>
<accession>A0ABS5LTU0</accession>
<dbReference type="Proteomes" id="UP001647436">
    <property type="component" value="Unassembled WGS sequence"/>
</dbReference>
<evidence type="ECO:0000313" key="4">
    <source>
        <dbReference type="Proteomes" id="UP001647436"/>
    </source>
</evidence>
<name>A0ABS5LTU0_9BURK</name>
<dbReference type="NCBIfam" id="TIGR02523">
    <property type="entry name" value="type_IV_pilV"/>
    <property type="match status" value="1"/>
</dbReference>
<dbReference type="EMBL" id="JAANES010000003">
    <property type="protein sequence ID" value="MBS3019920.1"/>
    <property type="molecule type" value="Genomic_DNA"/>
</dbReference>
<dbReference type="Pfam" id="PF22150">
    <property type="entry name" value="Tt1218-like"/>
    <property type="match status" value="1"/>
</dbReference>
<keyword evidence="1" id="KW-1133">Transmembrane helix</keyword>
<dbReference type="InterPro" id="IPR054402">
    <property type="entry name" value="Tt1218-like_dom"/>
</dbReference>
<gene>
    <name evidence="3" type="ORF">DJFAAGMI_02674</name>
</gene>
<comment type="caution">
    <text evidence="3">The sequence shown here is derived from an EMBL/GenBank/DDBJ whole genome shotgun (WGS) entry which is preliminary data.</text>
</comment>
<reference evidence="3 4" key="1">
    <citation type="submission" date="2020-03" db="EMBL/GenBank/DDBJ databases">
        <title>The role of nitrogen metabolism on polyethylene biodegradation.</title>
        <authorList>
            <person name="Peixoto J."/>
            <person name="Vizzotto C.S."/>
            <person name="Ramos A."/>
            <person name="Alves G."/>
            <person name="Steindorff A."/>
            <person name="Kruger R."/>
        </authorList>
    </citation>
    <scope>NUCLEOTIDE SEQUENCE [LARGE SCALE GENOMIC DNA]</scope>
    <source>
        <strain evidence="3 4">PE63</strain>
    </source>
</reference>
<dbReference type="Pfam" id="PF07963">
    <property type="entry name" value="N_methyl"/>
    <property type="match status" value="1"/>
</dbReference>
<dbReference type="RefSeq" id="WP_211457526.1">
    <property type="nucleotide sequence ID" value="NZ_JAANES010000003.1"/>
</dbReference>
<organism evidence="3 4">
    <name type="scientific">Comamonas brasiliensis</name>
    <dbReference type="NCBI Taxonomy" id="1812482"/>
    <lineage>
        <taxon>Bacteria</taxon>
        <taxon>Pseudomonadati</taxon>
        <taxon>Pseudomonadota</taxon>
        <taxon>Betaproteobacteria</taxon>
        <taxon>Burkholderiales</taxon>
        <taxon>Comamonadaceae</taxon>
        <taxon>Comamonas</taxon>
    </lineage>
</organism>
<dbReference type="InterPro" id="IPR012902">
    <property type="entry name" value="N_methyl_site"/>
</dbReference>
<dbReference type="InterPro" id="IPR013362">
    <property type="entry name" value="Pilus_4_PilV"/>
</dbReference>
<protein>
    <recommendedName>
        <fullName evidence="2">Type IV pilin Tt1218-like domain-containing protein</fullName>
    </recommendedName>
</protein>
<keyword evidence="1" id="KW-0472">Membrane</keyword>
<evidence type="ECO:0000259" key="2">
    <source>
        <dbReference type="Pfam" id="PF22150"/>
    </source>
</evidence>
<keyword evidence="4" id="KW-1185">Reference proteome</keyword>
<keyword evidence="1" id="KW-0812">Transmembrane</keyword>
<feature type="transmembrane region" description="Helical" evidence="1">
    <location>
        <begin position="12"/>
        <end position="33"/>
    </location>
</feature>
<evidence type="ECO:0000313" key="3">
    <source>
        <dbReference type="EMBL" id="MBS3019920.1"/>
    </source>
</evidence>
<sequence length="202" mass="21677">MRLNKQNGFTLLESLIAILLTALGILGILGVQMRTLSNTQDTMRRTQSIRLVNDLSERIKNQTSGIANSSQYTITWTDLTQSITAPSVDCSSSGASCTATQLAAYDKYIWLNSAKNALPLGKARIFATADGKSLGVMLAWRSNEDAAGVSSSTSATDSTGTAVQCPKIDANNSQSPYMSCHLQYISLDERCQTVASTAYCSQ</sequence>
<evidence type="ECO:0000256" key="1">
    <source>
        <dbReference type="SAM" id="Phobius"/>
    </source>
</evidence>
<proteinExistence type="predicted"/>